<sequence>MWHKDVVRHIGEQLSTTQMAFHYDDIPHEYITMSQPPPYADTCDSDLLEDQFVNNCKCANSEFRNVRFFIDLSRFNICLASDIFR</sequence>
<keyword evidence="2" id="KW-1185">Reference proteome</keyword>
<evidence type="ECO:0000313" key="2">
    <source>
        <dbReference type="Proteomes" id="UP000280834"/>
    </source>
</evidence>
<dbReference type="EMBL" id="UZAG01020173">
    <property type="protein sequence ID" value="VDO45987.1"/>
    <property type="molecule type" value="Genomic_DNA"/>
</dbReference>
<reference evidence="3" key="1">
    <citation type="submission" date="2017-02" db="UniProtKB">
        <authorList>
            <consortium name="WormBaseParasite"/>
        </authorList>
    </citation>
    <scope>IDENTIFICATION</scope>
</reference>
<protein>
    <submittedName>
        <fullName evidence="1 3">Uncharacterized protein</fullName>
    </submittedName>
</protein>
<name>A0A0R3R663_9BILA</name>
<gene>
    <name evidence="1" type="ORF">BTMF_LOCUS13498</name>
</gene>
<dbReference type="AlphaFoldDB" id="A0A0R3R663"/>
<accession>A0A0R3R663</accession>
<evidence type="ECO:0000313" key="1">
    <source>
        <dbReference type="EMBL" id="VDO45987.1"/>
    </source>
</evidence>
<organism evidence="3">
    <name type="scientific">Brugia timori</name>
    <dbReference type="NCBI Taxonomy" id="42155"/>
    <lineage>
        <taxon>Eukaryota</taxon>
        <taxon>Metazoa</taxon>
        <taxon>Ecdysozoa</taxon>
        <taxon>Nematoda</taxon>
        <taxon>Chromadorea</taxon>
        <taxon>Rhabditida</taxon>
        <taxon>Spirurina</taxon>
        <taxon>Spiruromorpha</taxon>
        <taxon>Filarioidea</taxon>
        <taxon>Onchocercidae</taxon>
        <taxon>Brugia</taxon>
    </lineage>
</organism>
<reference evidence="1 2" key="2">
    <citation type="submission" date="2018-11" db="EMBL/GenBank/DDBJ databases">
        <authorList>
            <consortium name="Pathogen Informatics"/>
        </authorList>
    </citation>
    <scope>NUCLEOTIDE SEQUENCE [LARGE SCALE GENOMIC DNA]</scope>
</reference>
<proteinExistence type="predicted"/>
<dbReference type="WBParaSite" id="BTMF_0001550701-mRNA-1">
    <property type="protein sequence ID" value="BTMF_0001550701-mRNA-1"/>
    <property type="gene ID" value="BTMF_0001550701"/>
</dbReference>
<evidence type="ECO:0000313" key="3">
    <source>
        <dbReference type="WBParaSite" id="BTMF_0001550701-mRNA-1"/>
    </source>
</evidence>
<dbReference type="Proteomes" id="UP000280834">
    <property type="component" value="Unassembled WGS sequence"/>
</dbReference>